<evidence type="ECO:0000256" key="1">
    <source>
        <dbReference type="ARBA" id="ARBA00022741"/>
    </source>
</evidence>
<gene>
    <name evidence="6" type="ordered locus">ABC0223</name>
</gene>
<dbReference type="HOGENOM" id="CLU_000445_8_5_9"/>
<keyword evidence="4" id="KW-0804">Transcription</keyword>
<dbReference type="Gene3D" id="1.10.8.60">
    <property type="match status" value="1"/>
</dbReference>
<dbReference type="Pfam" id="PF02954">
    <property type="entry name" value="HTH_8"/>
    <property type="match status" value="1"/>
</dbReference>
<dbReference type="SUPFAM" id="SSF159800">
    <property type="entry name" value="PrpR receptor domain-like"/>
    <property type="match status" value="1"/>
</dbReference>
<dbReference type="Pfam" id="PF25601">
    <property type="entry name" value="AAA_lid_14"/>
    <property type="match status" value="1"/>
</dbReference>
<evidence type="ECO:0000256" key="2">
    <source>
        <dbReference type="ARBA" id="ARBA00022840"/>
    </source>
</evidence>
<dbReference type="GO" id="GO:0005524">
    <property type="term" value="F:ATP binding"/>
    <property type="evidence" value="ECO:0007669"/>
    <property type="project" value="UniProtKB-KW"/>
</dbReference>
<dbReference type="InterPro" id="IPR010524">
    <property type="entry name" value="Sig_transdc_resp-reg_PrpR_N"/>
</dbReference>
<evidence type="ECO:0000313" key="7">
    <source>
        <dbReference type="Proteomes" id="UP000001168"/>
    </source>
</evidence>
<evidence type="ECO:0000313" key="6">
    <source>
        <dbReference type="EMBL" id="BAD62766.1"/>
    </source>
</evidence>
<dbReference type="eggNOG" id="COG3829">
    <property type="taxonomic scope" value="Bacteria"/>
</dbReference>
<dbReference type="GO" id="GO:0006355">
    <property type="term" value="P:regulation of DNA-templated transcription"/>
    <property type="evidence" value="ECO:0007669"/>
    <property type="project" value="InterPro"/>
</dbReference>
<dbReference type="Pfam" id="PF06506">
    <property type="entry name" value="PrpR_N"/>
    <property type="match status" value="1"/>
</dbReference>
<dbReference type="AlphaFoldDB" id="Q5WLI9"/>
<protein>
    <submittedName>
        <fullName evidence="6">Sigma-L-dependent transcriptional regulator</fullName>
    </submittedName>
</protein>
<evidence type="ECO:0000256" key="3">
    <source>
        <dbReference type="ARBA" id="ARBA00023015"/>
    </source>
</evidence>
<evidence type="ECO:0000259" key="5">
    <source>
        <dbReference type="PROSITE" id="PS50045"/>
    </source>
</evidence>
<reference evidence="6 7" key="1">
    <citation type="journal article" date="1994" name="J. Ferment. Bioeng.">
        <title>Molecular cloning and nucleotide sequence of the gene for an alkaline protease from the alkalophilic Bacillus sp. KSM-K16.</title>
        <authorList>
            <person name="Hakamada Y."/>
            <person name="Kobayashi T."/>
            <person name="Hitomi J."/>
            <person name="Kawai S."/>
            <person name="Ito S."/>
        </authorList>
    </citation>
    <scope>NUCLEOTIDE SEQUENCE [LARGE SCALE GENOMIC DNA]</scope>
    <source>
        <strain evidence="6 7">KSM-K16</strain>
    </source>
</reference>
<dbReference type="PANTHER" id="PTHR32071">
    <property type="entry name" value="TRANSCRIPTIONAL REGULATORY PROTEIN"/>
    <property type="match status" value="1"/>
</dbReference>
<dbReference type="InterPro" id="IPR002078">
    <property type="entry name" value="Sigma_54_int"/>
</dbReference>
<dbReference type="Gene3D" id="3.40.50.2300">
    <property type="match status" value="1"/>
</dbReference>
<dbReference type="Gene3D" id="1.10.10.60">
    <property type="entry name" value="Homeodomain-like"/>
    <property type="match status" value="1"/>
</dbReference>
<dbReference type="SUPFAM" id="SSF52540">
    <property type="entry name" value="P-loop containing nucleoside triphosphate hydrolases"/>
    <property type="match status" value="1"/>
</dbReference>
<dbReference type="OrthoDB" id="9771372at2"/>
<dbReference type="Gene3D" id="3.40.50.10660">
    <property type="entry name" value="PrpR receptor domain-like"/>
    <property type="match status" value="1"/>
</dbReference>
<keyword evidence="1" id="KW-0547">Nucleotide-binding</keyword>
<feature type="domain" description="Sigma-54 factor interaction" evidence="5">
    <location>
        <begin position="406"/>
        <end position="503"/>
    </location>
</feature>
<keyword evidence="7" id="KW-1185">Reference proteome</keyword>
<accession>Q5WLI9</accession>
<dbReference type="GO" id="GO:0043565">
    <property type="term" value="F:sequence-specific DNA binding"/>
    <property type="evidence" value="ECO:0007669"/>
    <property type="project" value="InterPro"/>
</dbReference>
<dbReference type="InterPro" id="IPR027417">
    <property type="entry name" value="P-loop_NTPase"/>
</dbReference>
<reference evidence="7" key="4">
    <citation type="submission" date="2003-10" db="EMBL/GenBank/DDBJ databases">
        <title>The complete genome sequence of the alkaliphilic Bacillus clausii KSM-K16.</title>
        <authorList>
            <person name="Takaki Y."/>
            <person name="Kageyama Y."/>
            <person name="Shimamura S."/>
            <person name="Suzuki H."/>
            <person name="Nishi S."/>
            <person name="Hatada Y."/>
            <person name="Kawai S."/>
            <person name="Ito S."/>
            <person name="Horikoshi K."/>
        </authorList>
    </citation>
    <scope>NUCLEOTIDE SEQUENCE [LARGE SCALE GENOMIC DNA]</scope>
    <source>
        <strain evidence="7">KSM-K16</strain>
    </source>
</reference>
<dbReference type="PROSITE" id="PS50045">
    <property type="entry name" value="SIGMA54_INTERACT_4"/>
    <property type="match status" value="1"/>
</dbReference>
<evidence type="ECO:0000256" key="4">
    <source>
        <dbReference type="ARBA" id="ARBA00023163"/>
    </source>
</evidence>
<dbReference type="SUPFAM" id="SSF46689">
    <property type="entry name" value="Homeodomain-like"/>
    <property type="match status" value="1"/>
</dbReference>
<dbReference type="GO" id="GO:0000156">
    <property type="term" value="F:phosphorelay response regulator activity"/>
    <property type="evidence" value="ECO:0007669"/>
    <property type="project" value="InterPro"/>
</dbReference>
<name>Q5WLI9_SHOC1</name>
<reference evidence="6 7" key="3">
    <citation type="journal article" date="1997" name="Protein Eng.">
        <title>High-resolution crystal structure of M-protease: phylogeny aided analysis of the high-alkaline adaptation mechanism.</title>
        <authorList>
            <person name="Shirai T."/>
            <person name="Suzuki A."/>
            <person name="Yamane T."/>
            <person name="Ashida T."/>
            <person name="Kobayashi T."/>
            <person name="Ito S."/>
        </authorList>
    </citation>
    <scope>NUCLEOTIDE SEQUENCE [LARGE SCALE GENOMIC DNA]</scope>
    <source>
        <strain evidence="6 7">KSM-K16</strain>
    </source>
</reference>
<keyword evidence="2" id="KW-0067">ATP-binding</keyword>
<dbReference type="InterPro" id="IPR009057">
    <property type="entry name" value="Homeodomain-like_sf"/>
</dbReference>
<reference evidence="6 7" key="2">
    <citation type="journal article" date="1995" name="Appl. Microbiol. Biotechnol.">
        <title>Purification and properties of an alkaline protease from alkalophilic Bacillus sp. KSM-K16.</title>
        <authorList>
            <person name="Kobayashi T."/>
            <person name="Hakamada Y."/>
            <person name="Adachi S."/>
            <person name="Hitomi J."/>
            <person name="Yoshimatsu T."/>
            <person name="Koike K."/>
            <person name="Kawai S."/>
            <person name="Ito S."/>
        </authorList>
    </citation>
    <scope>NUCLEOTIDE SEQUENCE [LARGE SCALE GENOMIC DNA]</scope>
    <source>
        <strain evidence="6 7">KSM-K16</strain>
    </source>
</reference>
<proteinExistence type="predicted"/>
<dbReference type="Proteomes" id="UP000001168">
    <property type="component" value="Chromosome"/>
</dbReference>
<dbReference type="InterPro" id="IPR058031">
    <property type="entry name" value="AAA_lid_NorR"/>
</dbReference>
<dbReference type="EMBL" id="AP006627">
    <property type="protein sequence ID" value="BAD62766.1"/>
    <property type="molecule type" value="Genomic_DNA"/>
</dbReference>
<dbReference type="InterPro" id="IPR002197">
    <property type="entry name" value="HTH_Fis"/>
</dbReference>
<keyword evidence="3" id="KW-0805">Transcription regulation</keyword>
<dbReference type="RefSeq" id="WP_011245086.1">
    <property type="nucleotide sequence ID" value="NC_006582.1"/>
</dbReference>
<dbReference type="DNASU" id="3202239"/>
<dbReference type="STRING" id="66692.ABC0223"/>
<sequence>MKLLAIAPYEGLRQLFLRVAEEEGLSIKAEVGNLDEGVRLAKKAADESFDVIISRGGTATLIQQHLSIPVVEIEISGYDLLKNLLFLKEYPDKKAIVGFPQITNGVQLINELLDVSFSTVTIHSEGEAIHALKELKAQGFESVLGDVITVNEAERLGMNGFLLSSGEESVRKAFNQAKRVVKALGRDRLNYELPLSYLHEQERGLVLLDQNNDVCFVNEFAKKFQLMEFINDHSFMRQLRTPRETGAFSWSDGHSVWYIRYKAIGNQGLAIEFAQLNERVLNDHPKPIIIGSDDPIIKQQMKKYLSSTSAAIQHTLKAAEAFSAYEEPIWIDGKPGTGAEALAYHITFQLYPSVEHMVIIECSRMNERPYQEGVQELLSFFGAEQLAVLVKGLSGVTDEALKACSSLFQQVREGQPVLLLGKRKHRVAKQLGLKQLGGELQMPALQERVDDIDLLSRLALHEMNMHYGKQIVGFREAALHALRNHHWTEHIDELWQVIQDAVKTADSSYIDETLLAPFLHSKEPIAPFHLTGTMKEIEEKIIYHVWLEEGKKHSKTAERLGMNRTTLWRKLKNAQEGATD</sequence>
<organism evidence="6 7">
    <name type="scientific">Shouchella clausii (strain KSM-K16)</name>
    <name type="common">Alkalihalobacillus clausii</name>
    <dbReference type="NCBI Taxonomy" id="66692"/>
    <lineage>
        <taxon>Bacteria</taxon>
        <taxon>Bacillati</taxon>
        <taxon>Bacillota</taxon>
        <taxon>Bacilli</taxon>
        <taxon>Bacillales</taxon>
        <taxon>Bacillaceae</taxon>
        <taxon>Shouchella</taxon>
    </lineage>
</organism>
<dbReference type="KEGG" id="bcl:ABC0223"/>
<reference evidence="6 7" key="5">
    <citation type="journal article" date="2007" name="Extremophiles">
        <title>Intragenomic diversity of the V1 regions of 16S rRNA genes in high-alkaline protease-producing Bacillus clausii spp.</title>
        <authorList>
            <person name="Kageyama Y."/>
            <person name="Takaki Y."/>
            <person name="Shimamura S."/>
            <person name="Nishi S."/>
            <person name="Nogi Y."/>
            <person name="Uchimura K."/>
            <person name="Kobayashi T."/>
            <person name="Hitomi J."/>
            <person name="Ozaki K."/>
            <person name="Kawai S."/>
            <person name="Ito S."/>
            <person name="Horikoshi K."/>
        </authorList>
    </citation>
    <scope>NUCLEOTIDE SEQUENCE [LARGE SCALE GENOMIC DNA]</scope>
    <source>
        <strain evidence="6 7">KSM-K16</strain>
    </source>
</reference>